<dbReference type="InterPro" id="IPR004167">
    <property type="entry name" value="PSBD"/>
</dbReference>
<dbReference type="OrthoDB" id="202158at2759"/>
<dbReference type="FunFam" id="2.40.50.100:FF:000010">
    <property type="entry name" value="Acetyltransferase component of pyruvate dehydrogenase complex"/>
    <property type="match status" value="1"/>
</dbReference>
<reference evidence="7 8" key="1">
    <citation type="journal article" date="2016" name="Proc. Natl. Acad. Sci. U.S.A.">
        <title>Comparative genomics of biotechnologically important yeasts.</title>
        <authorList>
            <person name="Riley R."/>
            <person name="Haridas S."/>
            <person name="Wolfe K.H."/>
            <person name="Lopes M.R."/>
            <person name="Hittinger C.T."/>
            <person name="Goeker M."/>
            <person name="Salamov A.A."/>
            <person name="Wisecaver J.H."/>
            <person name="Long T.M."/>
            <person name="Calvey C.H."/>
            <person name="Aerts A.L."/>
            <person name="Barry K.W."/>
            <person name="Choi C."/>
            <person name="Clum A."/>
            <person name="Coughlan A.Y."/>
            <person name="Deshpande S."/>
            <person name="Douglass A.P."/>
            <person name="Hanson S.J."/>
            <person name="Klenk H.-P."/>
            <person name="LaButti K.M."/>
            <person name="Lapidus A."/>
            <person name="Lindquist E.A."/>
            <person name="Lipzen A.M."/>
            <person name="Meier-Kolthoff J.P."/>
            <person name="Ohm R.A."/>
            <person name="Otillar R.P."/>
            <person name="Pangilinan J.L."/>
            <person name="Peng Y."/>
            <person name="Rokas A."/>
            <person name="Rosa C.A."/>
            <person name="Scheuner C."/>
            <person name="Sibirny A.A."/>
            <person name="Slot J.C."/>
            <person name="Stielow J.B."/>
            <person name="Sun H."/>
            <person name="Kurtzman C.P."/>
            <person name="Blackwell M."/>
            <person name="Grigoriev I.V."/>
            <person name="Jeffries T.W."/>
        </authorList>
    </citation>
    <scope>NUCLEOTIDE SEQUENCE [LARGE SCALE GENOMIC DNA]</scope>
    <source>
        <strain evidence="8">ATCC 58044 / CBS 1984 / NCYC 433 / NRRL Y-366-8</strain>
    </source>
</reference>
<dbReference type="PANTHER" id="PTHR23151">
    <property type="entry name" value="DIHYDROLIPOAMIDE ACETYL/SUCCINYL-TRANSFERASE-RELATED"/>
    <property type="match status" value="1"/>
</dbReference>
<dbReference type="SUPFAM" id="SSF47005">
    <property type="entry name" value="Peripheral subunit-binding domain of 2-oxo acid dehydrogenase complex"/>
    <property type="match status" value="1"/>
</dbReference>
<evidence type="ECO:0008006" key="9">
    <source>
        <dbReference type="Google" id="ProtNLM"/>
    </source>
</evidence>
<feature type="non-terminal residue" evidence="7">
    <location>
        <position position="1"/>
    </location>
</feature>
<dbReference type="EMBL" id="KV454208">
    <property type="protein sequence ID" value="ODQ61612.1"/>
    <property type="molecule type" value="Genomic_DNA"/>
</dbReference>
<dbReference type="Gene3D" id="2.40.50.100">
    <property type="match status" value="1"/>
</dbReference>
<dbReference type="GeneID" id="30198182"/>
<dbReference type="InterPro" id="IPR036625">
    <property type="entry name" value="E3-bd_dom_sf"/>
</dbReference>
<dbReference type="Proteomes" id="UP000094112">
    <property type="component" value="Unassembled WGS sequence"/>
</dbReference>
<dbReference type="Gene3D" id="4.10.320.10">
    <property type="entry name" value="E3-binding domain"/>
    <property type="match status" value="1"/>
</dbReference>
<evidence type="ECO:0000313" key="7">
    <source>
        <dbReference type="EMBL" id="ODQ61612.1"/>
    </source>
</evidence>
<keyword evidence="2" id="KW-0450">Lipoyl</keyword>
<keyword evidence="3" id="KW-0809">Transit peptide</keyword>
<comment type="similarity">
    <text evidence="1">Belongs to the 2-oxoacid dehydrogenase family.</text>
</comment>
<dbReference type="PROSITE" id="PS50968">
    <property type="entry name" value="BIOTINYL_LIPOYL"/>
    <property type="match status" value="1"/>
</dbReference>
<gene>
    <name evidence="7" type="ORF">WICANDRAFT_22294</name>
</gene>
<dbReference type="GO" id="GO:0045254">
    <property type="term" value="C:pyruvate dehydrogenase complex"/>
    <property type="evidence" value="ECO:0007669"/>
    <property type="project" value="InterPro"/>
</dbReference>
<comment type="subunit">
    <text evidence="4">Eukaryotic pyruvate dehydrogenase (PDH) complexes are organized as a core consisting of the oligomeric dihydrolipoamide acetyl-transferase (E2), around which are arranged multiple copies of pyruvate dehydrogenase (E1), dihydrolipoamide dehydrogenase (E3) and protein X (E3BP) bound by non-covalent bonds.</text>
</comment>
<dbReference type="InterPro" id="IPR011053">
    <property type="entry name" value="Single_hybrid_motif"/>
</dbReference>
<evidence type="ECO:0000256" key="1">
    <source>
        <dbReference type="ARBA" id="ARBA00007317"/>
    </source>
</evidence>
<dbReference type="InterPro" id="IPR003016">
    <property type="entry name" value="2-oxoA_DH_lipoyl-BS"/>
</dbReference>
<dbReference type="AlphaFoldDB" id="A0A1E3P9H8"/>
<dbReference type="Pfam" id="PF00364">
    <property type="entry name" value="Biotin_lipoyl"/>
    <property type="match status" value="1"/>
</dbReference>
<dbReference type="Pfam" id="PF02817">
    <property type="entry name" value="E3_binding"/>
    <property type="match status" value="1"/>
</dbReference>
<evidence type="ECO:0000256" key="4">
    <source>
        <dbReference type="ARBA" id="ARBA00065810"/>
    </source>
</evidence>
<evidence type="ECO:0000256" key="3">
    <source>
        <dbReference type="ARBA" id="ARBA00022946"/>
    </source>
</evidence>
<accession>A0A1E3P9H8</accession>
<dbReference type="GO" id="GO:0004742">
    <property type="term" value="F:dihydrolipoyllysine-residue acetyltransferase activity"/>
    <property type="evidence" value="ECO:0007669"/>
    <property type="project" value="TreeGrafter"/>
</dbReference>
<evidence type="ECO:0000313" key="8">
    <source>
        <dbReference type="Proteomes" id="UP000094112"/>
    </source>
</evidence>
<keyword evidence="8" id="KW-1185">Reference proteome</keyword>
<dbReference type="STRING" id="683960.A0A1E3P9H8"/>
<dbReference type="PANTHER" id="PTHR23151:SF82">
    <property type="entry name" value="PYRUVATE DEHYDROGENASE COMPLEX PROTEIN X COMPONENT, MITOCHONDRIAL"/>
    <property type="match status" value="1"/>
</dbReference>
<dbReference type="RefSeq" id="XP_019040819.1">
    <property type="nucleotide sequence ID" value="XM_019180936.1"/>
</dbReference>
<organism evidence="7 8">
    <name type="scientific">Wickerhamomyces anomalus (strain ATCC 58044 / CBS 1984 / NCYC 433 / NRRL Y-366-8)</name>
    <name type="common">Yeast</name>
    <name type="synonym">Hansenula anomala</name>
    <dbReference type="NCBI Taxonomy" id="683960"/>
    <lineage>
        <taxon>Eukaryota</taxon>
        <taxon>Fungi</taxon>
        <taxon>Dikarya</taxon>
        <taxon>Ascomycota</taxon>
        <taxon>Saccharomycotina</taxon>
        <taxon>Saccharomycetes</taxon>
        <taxon>Phaffomycetales</taxon>
        <taxon>Wickerhamomycetaceae</taxon>
        <taxon>Wickerhamomyces</taxon>
    </lineage>
</organism>
<protein>
    <recommendedName>
        <fullName evidence="9">Lipoyl-binding domain-containing protein</fullName>
    </recommendedName>
</protein>
<dbReference type="CDD" id="cd06849">
    <property type="entry name" value="lipoyl_domain"/>
    <property type="match status" value="1"/>
</dbReference>
<feature type="domain" description="Lipoyl-binding" evidence="5">
    <location>
        <begin position="1"/>
        <end position="73"/>
    </location>
</feature>
<evidence type="ECO:0000256" key="2">
    <source>
        <dbReference type="ARBA" id="ARBA00022823"/>
    </source>
</evidence>
<dbReference type="PROSITE" id="PS51826">
    <property type="entry name" value="PSBD"/>
    <property type="match status" value="1"/>
</dbReference>
<evidence type="ECO:0000259" key="6">
    <source>
        <dbReference type="PROSITE" id="PS51826"/>
    </source>
</evidence>
<dbReference type="InterPro" id="IPR045257">
    <property type="entry name" value="E2/Pdx1"/>
</dbReference>
<name>A0A1E3P9H8_WICAA</name>
<dbReference type="GO" id="GO:0006086">
    <property type="term" value="P:pyruvate decarboxylation to acetyl-CoA"/>
    <property type="evidence" value="ECO:0007669"/>
    <property type="project" value="InterPro"/>
</dbReference>
<dbReference type="SUPFAM" id="SSF51230">
    <property type="entry name" value="Single hybrid motif"/>
    <property type="match status" value="1"/>
</dbReference>
<dbReference type="PROSITE" id="PS00189">
    <property type="entry name" value="LIPOYL"/>
    <property type="match status" value="1"/>
</dbReference>
<feature type="non-terminal residue" evidence="7">
    <location>
        <position position="138"/>
    </location>
</feature>
<sequence length="138" mass="14664">SMPAMSPTMNEGGVTEWKFKEGDSFKSGDILLEVETDKSQIDVEAQDDGILAKIIKADGSKDVPVGEAIAIIAEPGDDLATLELPEIKSMKADPKQTFFPSVASLLEANKISKEDALSNIKASGPNGRIVKGDVLAYL</sequence>
<dbReference type="InterPro" id="IPR000089">
    <property type="entry name" value="Biotin_lipoyl"/>
</dbReference>
<proteinExistence type="inferred from homology"/>
<feature type="domain" description="Peripheral subunit-binding (PSBD)" evidence="6">
    <location>
        <begin position="97"/>
        <end position="138"/>
    </location>
</feature>
<evidence type="ECO:0000259" key="5">
    <source>
        <dbReference type="PROSITE" id="PS50968"/>
    </source>
</evidence>